<proteinExistence type="predicted"/>
<dbReference type="EMBL" id="JFFI01001624">
    <property type="protein sequence ID" value="KXH57126.1"/>
    <property type="molecule type" value="Genomic_DNA"/>
</dbReference>
<feature type="chain" id="PRO_5007804688" description="DUF7029 domain-containing protein" evidence="1">
    <location>
        <begin position="18"/>
        <end position="482"/>
    </location>
</feature>
<accession>A0A135U9Q0</accession>
<dbReference type="Proteomes" id="UP000070121">
    <property type="component" value="Unassembled WGS sequence"/>
</dbReference>
<feature type="domain" description="DUF7029" evidence="2">
    <location>
        <begin position="65"/>
        <end position="162"/>
    </location>
</feature>
<organism evidence="3 4">
    <name type="scientific">Colletotrichum salicis</name>
    <dbReference type="NCBI Taxonomy" id="1209931"/>
    <lineage>
        <taxon>Eukaryota</taxon>
        <taxon>Fungi</taxon>
        <taxon>Dikarya</taxon>
        <taxon>Ascomycota</taxon>
        <taxon>Pezizomycotina</taxon>
        <taxon>Sordariomycetes</taxon>
        <taxon>Hypocreomycetidae</taxon>
        <taxon>Glomerellales</taxon>
        <taxon>Glomerellaceae</taxon>
        <taxon>Colletotrichum</taxon>
        <taxon>Colletotrichum acutatum species complex</taxon>
    </lineage>
</organism>
<evidence type="ECO:0000256" key="1">
    <source>
        <dbReference type="SAM" id="SignalP"/>
    </source>
</evidence>
<dbReference type="OrthoDB" id="160645at2759"/>
<keyword evidence="1" id="KW-0732">Signal</keyword>
<protein>
    <recommendedName>
        <fullName evidence="2">DUF7029 domain-containing protein</fullName>
    </recommendedName>
</protein>
<name>A0A135U9Q0_9PEZI</name>
<dbReference type="STRING" id="1209931.A0A135U9Q0"/>
<gene>
    <name evidence="3" type="ORF">CSAL01_09896</name>
</gene>
<dbReference type="AlphaFoldDB" id="A0A135U9Q0"/>
<reference evidence="3 4" key="1">
    <citation type="submission" date="2014-02" db="EMBL/GenBank/DDBJ databases">
        <title>The genome sequence of Colletotrichum salicis CBS 607.94.</title>
        <authorList>
            <person name="Baroncelli R."/>
            <person name="Thon M.R."/>
        </authorList>
    </citation>
    <scope>NUCLEOTIDE SEQUENCE [LARGE SCALE GENOMIC DNA]</scope>
    <source>
        <strain evidence="3 4">CBS 607.94</strain>
    </source>
</reference>
<sequence>MLALLALTVAMVTGANAAANTTTTLTPVLRPECNKTDPANLVPSNDITLNYGAADDKSLVSVVLAMKYPSVILEEVAAIASVECAEDASITVTFNATAAFEQTSQQWQALDDFVMVTNHLGNCDAENERGFFLVDSVTWDDESLQVVANAHKSDVANTATSTEISFSNVPVQNPASSRRDIKWDDGGVEITNTLALPANTNLFTYDPYLSVTADEASLTSNITFSGTLKYSIIPLKVEQLALDIDTTFDAVLGLTVDVKAPYSGNFTYDPEDLGYNFVDIPGIIKLGPAIGFAIGIELEADAKASITTELGLSFPSANLHLDLVDAAASSATGWDPVWTARANISEKAAVGVNPYVDLGIELVFEILGGTIDLSSGVTSRSKLVNDFVLSASQEVNGTGISVGQNNNTGCEEGLAVKSDFFFSVVGFATQWWSQELYSVEVPVADECYTWLHRHVPNDIGKSKSAKLERSLGVPGKTSSVLI</sequence>
<evidence type="ECO:0000313" key="4">
    <source>
        <dbReference type="Proteomes" id="UP000070121"/>
    </source>
</evidence>
<feature type="signal peptide" evidence="1">
    <location>
        <begin position="1"/>
        <end position="17"/>
    </location>
</feature>
<comment type="caution">
    <text evidence="3">The sequence shown here is derived from an EMBL/GenBank/DDBJ whole genome shotgun (WGS) entry which is preliminary data.</text>
</comment>
<keyword evidence="4" id="KW-1185">Reference proteome</keyword>
<dbReference type="Pfam" id="PF22974">
    <property type="entry name" value="DUF7029"/>
    <property type="match status" value="1"/>
</dbReference>
<evidence type="ECO:0000259" key="2">
    <source>
        <dbReference type="Pfam" id="PF22974"/>
    </source>
</evidence>
<evidence type="ECO:0000313" key="3">
    <source>
        <dbReference type="EMBL" id="KXH57126.1"/>
    </source>
</evidence>
<dbReference type="InterPro" id="IPR054293">
    <property type="entry name" value="DUF7029"/>
</dbReference>